<feature type="compositionally biased region" description="Gly residues" evidence="1">
    <location>
        <begin position="406"/>
        <end position="422"/>
    </location>
</feature>
<accession>A0A1H3YHG8</accession>
<evidence type="ECO:0000256" key="1">
    <source>
        <dbReference type="SAM" id="MobiDB-lite"/>
    </source>
</evidence>
<dbReference type="EMBL" id="FNQM01000003">
    <property type="protein sequence ID" value="SEA10993.1"/>
    <property type="molecule type" value="Genomic_DNA"/>
</dbReference>
<keyword evidence="2" id="KW-0732">Signal</keyword>
<proteinExistence type="predicted"/>
<feature type="compositionally biased region" description="Basic and acidic residues" evidence="1">
    <location>
        <begin position="292"/>
        <end position="304"/>
    </location>
</feature>
<dbReference type="PANTHER" id="PTHR40269:SF1">
    <property type="entry name" value="OUTER MEMBRANE PROTEIN"/>
    <property type="match status" value="1"/>
</dbReference>
<organism evidence="3 4">
    <name type="scientific">Rubrimonas cliftonensis</name>
    <dbReference type="NCBI Taxonomy" id="89524"/>
    <lineage>
        <taxon>Bacteria</taxon>
        <taxon>Pseudomonadati</taxon>
        <taxon>Pseudomonadota</taxon>
        <taxon>Alphaproteobacteria</taxon>
        <taxon>Rhodobacterales</taxon>
        <taxon>Paracoccaceae</taxon>
        <taxon>Rubrimonas</taxon>
    </lineage>
</organism>
<evidence type="ECO:0000313" key="4">
    <source>
        <dbReference type="Proteomes" id="UP000198703"/>
    </source>
</evidence>
<feature type="region of interest" description="Disordered" evidence="1">
    <location>
        <begin position="255"/>
        <end position="443"/>
    </location>
</feature>
<evidence type="ECO:0000313" key="3">
    <source>
        <dbReference type="EMBL" id="SEA10993.1"/>
    </source>
</evidence>
<evidence type="ECO:0008006" key="5">
    <source>
        <dbReference type="Google" id="ProtNLM"/>
    </source>
</evidence>
<feature type="chain" id="PRO_5011765320" description="DUF3300 domain-containing protein" evidence="2">
    <location>
        <begin position="29"/>
        <end position="443"/>
    </location>
</feature>
<gene>
    <name evidence="3" type="ORF">SAMN05444370_103101</name>
</gene>
<dbReference type="InterPro" id="IPR021728">
    <property type="entry name" value="DUF3300"/>
</dbReference>
<dbReference type="Pfam" id="PF11737">
    <property type="entry name" value="DUF3300"/>
    <property type="match status" value="1"/>
</dbReference>
<feature type="signal peptide" evidence="2">
    <location>
        <begin position="1"/>
        <end position="28"/>
    </location>
</feature>
<feature type="compositionally biased region" description="Gly residues" evidence="1">
    <location>
        <begin position="432"/>
        <end position="443"/>
    </location>
</feature>
<dbReference type="STRING" id="89524.SAMN05444370_103101"/>
<evidence type="ECO:0000256" key="2">
    <source>
        <dbReference type="SAM" id="SignalP"/>
    </source>
</evidence>
<dbReference type="PANTHER" id="PTHR40269">
    <property type="entry name" value="OUTER MEMBRANE PROTEIN-RELATED"/>
    <property type="match status" value="1"/>
</dbReference>
<dbReference type="Proteomes" id="UP000198703">
    <property type="component" value="Unassembled WGS sequence"/>
</dbReference>
<dbReference type="OrthoDB" id="197257at2"/>
<dbReference type="AlphaFoldDB" id="A0A1H3YHG8"/>
<name>A0A1H3YHG8_9RHOB</name>
<reference evidence="3 4" key="1">
    <citation type="submission" date="2016-10" db="EMBL/GenBank/DDBJ databases">
        <authorList>
            <person name="de Groot N.N."/>
        </authorList>
    </citation>
    <scope>NUCLEOTIDE SEQUENCE [LARGE SCALE GENOMIC DNA]</scope>
    <source>
        <strain evidence="3 4">DSM 15345</strain>
    </source>
</reference>
<feature type="compositionally biased region" description="Low complexity" evidence="1">
    <location>
        <begin position="331"/>
        <end position="342"/>
    </location>
</feature>
<dbReference type="RefSeq" id="WP_093250284.1">
    <property type="nucleotide sequence ID" value="NZ_FNQM01000003.1"/>
</dbReference>
<protein>
    <recommendedName>
        <fullName evidence="5">DUF3300 domain-containing protein</fullName>
    </recommendedName>
</protein>
<sequence>MRTSTIAATGALLLGLAAVVASPGVSRAQDDAAAAEAGAEAGTVAPLADEETLDALVAPVALYPDALLAQVLVAATYPLDVVKADRWSADNAELADDARADAAQGEGWDPSVAVLAAGFPTVIARMAADLDATEALGEAVLAQTDAVMDAVQRQRGRAAAVGNLESNPAQTVTETEGTFAIAPADPEVVYVPAYNADTVYTQAAAAPVVVADPDDEGYSSGELVATGVVAFGAGMLINELFDDDDDWDDYWRGPPRVDWDGGDFYPRPGRPGINAGGDVNIDIDRGPSFSAIRDDADGRPDRRGAAAAGPARDRVGGARPAAGGGDRAAARAKIAARSDGPAAGPGAGGAGLRDRAGEGAGGALGERAGAARAERGAQGGGTRAAVARAGGGREGAAQRPRPKISAGGGARGGALRPGGGGRQAKAAKARGGASGGGRFGKSR</sequence>
<keyword evidence="4" id="KW-1185">Reference proteome</keyword>